<dbReference type="EMBL" id="CP062699">
    <property type="protein sequence ID" value="QOJ92860.1"/>
    <property type="molecule type" value="Genomic_DNA"/>
</dbReference>
<organism evidence="2 3">
    <name type="scientific">Pseudomonas taiwanensis</name>
    <dbReference type="NCBI Taxonomy" id="470150"/>
    <lineage>
        <taxon>Bacteria</taxon>
        <taxon>Pseudomonadati</taxon>
        <taxon>Pseudomonadota</taxon>
        <taxon>Gammaproteobacteria</taxon>
        <taxon>Pseudomonadales</taxon>
        <taxon>Pseudomonadaceae</taxon>
        <taxon>Pseudomonas</taxon>
    </lineage>
</organism>
<gene>
    <name evidence="2" type="ORF">ICN73_08305</name>
</gene>
<name>A0A7L9GK19_9PSED</name>
<dbReference type="AlphaFoldDB" id="A0A7L9GK19"/>
<evidence type="ECO:0000313" key="2">
    <source>
        <dbReference type="EMBL" id="QOJ92860.1"/>
    </source>
</evidence>
<proteinExistence type="predicted"/>
<keyword evidence="3" id="KW-1185">Reference proteome</keyword>
<evidence type="ECO:0008006" key="4">
    <source>
        <dbReference type="Google" id="ProtNLM"/>
    </source>
</evidence>
<reference evidence="2" key="1">
    <citation type="submission" date="2020-09" db="EMBL/GenBank/DDBJ databases">
        <title>Complete genome sequence of Pseudomonas taiwanensis CC, a plant growth-promoting and biotite-weathering strain.</title>
        <authorList>
            <person name="Cheng C."/>
        </authorList>
    </citation>
    <scope>NUCLEOTIDE SEQUENCE [LARGE SCALE GENOMIC DNA]</scope>
    <source>
        <strain evidence="2">WRS8</strain>
    </source>
</reference>
<dbReference type="Gene3D" id="2.30.30.830">
    <property type="match status" value="1"/>
</dbReference>
<sequence>MKRTSHLIWLACVVATLAWLSWRERTYPVAAPPAVPAVPVETPQLPAKPLPAATVALAFGFQATRPQQSGQADVALKASFVSSQGEARALVKSHGGEAIYRVGDRIPGRGVLRRIDVRSIVLWSGGREEVVSMSAPAPTVFLPAGAAVRPHHTPDPSSRLLREVQ</sequence>
<protein>
    <recommendedName>
        <fullName evidence="4">Type II secretion system protein GspC N-terminal domain-containing protein</fullName>
    </recommendedName>
</protein>
<feature type="region of interest" description="Disordered" evidence="1">
    <location>
        <begin position="146"/>
        <end position="165"/>
    </location>
</feature>
<dbReference type="KEGG" id="ptai:ICN73_08305"/>
<evidence type="ECO:0000256" key="1">
    <source>
        <dbReference type="SAM" id="MobiDB-lite"/>
    </source>
</evidence>
<evidence type="ECO:0000313" key="3">
    <source>
        <dbReference type="Proteomes" id="UP000593847"/>
    </source>
</evidence>
<accession>A0A7L9GK19</accession>
<dbReference type="Proteomes" id="UP000593847">
    <property type="component" value="Chromosome"/>
</dbReference>
<dbReference type="RefSeq" id="WP_064590910.1">
    <property type="nucleotide sequence ID" value="NZ_CP062699.1"/>
</dbReference>